<evidence type="ECO:0000256" key="3">
    <source>
        <dbReference type="ARBA" id="ARBA00023172"/>
    </source>
</evidence>
<protein>
    <submittedName>
        <fullName evidence="7">Recombinase family protein</fullName>
    </submittedName>
</protein>
<feature type="active site" description="O-(5'-phospho-DNA)-serine intermediate" evidence="4 5">
    <location>
        <position position="21"/>
    </location>
</feature>
<evidence type="ECO:0000256" key="2">
    <source>
        <dbReference type="ARBA" id="ARBA00023125"/>
    </source>
</evidence>
<dbReference type="SUPFAM" id="SSF53041">
    <property type="entry name" value="Resolvase-like"/>
    <property type="match status" value="1"/>
</dbReference>
<keyword evidence="3" id="KW-0233">DNA recombination</keyword>
<evidence type="ECO:0000259" key="6">
    <source>
        <dbReference type="PROSITE" id="PS51736"/>
    </source>
</evidence>
<dbReference type="RefSeq" id="WP_106473100.1">
    <property type="nucleotide sequence ID" value="NZ_CP027665.1"/>
</dbReference>
<dbReference type="KEGG" id="thas:C6Y53_14530"/>
<dbReference type="GO" id="GO:0000150">
    <property type="term" value="F:DNA strand exchange activity"/>
    <property type="evidence" value="ECO:0007669"/>
    <property type="project" value="InterPro"/>
</dbReference>
<dbReference type="Gene3D" id="3.40.50.1390">
    <property type="entry name" value="Resolvase, N-terminal catalytic domain"/>
    <property type="match status" value="1"/>
</dbReference>
<dbReference type="InterPro" id="IPR050639">
    <property type="entry name" value="SSR_resolvase"/>
</dbReference>
<dbReference type="InterPro" id="IPR036162">
    <property type="entry name" value="Resolvase-like_N_sf"/>
</dbReference>
<evidence type="ECO:0000313" key="7">
    <source>
        <dbReference type="EMBL" id="AVO38790.1"/>
    </source>
</evidence>
<accession>A0A2S0MSC8</accession>
<keyword evidence="2" id="KW-0238">DNA-binding</keyword>
<evidence type="ECO:0000256" key="4">
    <source>
        <dbReference type="PIRSR" id="PIRSR606118-50"/>
    </source>
</evidence>
<organism evidence="7 8">
    <name type="scientific">Pukyongiella litopenaei</name>
    <dbReference type="NCBI Taxonomy" id="2605946"/>
    <lineage>
        <taxon>Bacteria</taxon>
        <taxon>Pseudomonadati</taxon>
        <taxon>Pseudomonadota</taxon>
        <taxon>Alphaproteobacteria</taxon>
        <taxon>Rhodobacterales</taxon>
        <taxon>Paracoccaceae</taxon>
        <taxon>Pukyongiella</taxon>
    </lineage>
</organism>
<dbReference type="Proteomes" id="UP000237655">
    <property type="component" value="Chromosome"/>
</dbReference>
<dbReference type="GO" id="GO:0003677">
    <property type="term" value="F:DNA binding"/>
    <property type="evidence" value="ECO:0007669"/>
    <property type="project" value="UniProtKB-KW"/>
</dbReference>
<feature type="domain" description="Resolvase/invertase-type recombinase catalytic" evidence="6">
    <location>
        <begin position="13"/>
        <end position="134"/>
    </location>
</feature>
<dbReference type="PANTHER" id="PTHR30461">
    <property type="entry name" value="DNA-INVERTASE FROM LAMBDOID PROPHAGE"/>
    <property type="match status" value="1"/>
</dbReference>
<dbReference type="SMART" id="SM00857">
    <property type="entry name" value="Resolvase"/>
    <property type="match status" value="1"/>
</dbReference>
<sequence>MNEENKKLTQARNAVIYCRVSSTKQRLEGSGLESQEQRCRAYADDKGYTVEAVFPDDVSGGGDFMKRPGMVALLSYLDAQKGKPYVVIFDDLKRFARDTEFHLKLRREFSQRGATIECLNFRFEDTPEGNSSKR</sequence>
<dbReference type="AlphaFoldDB" id="A0A2S0MSC8"/>
<dbReference type="Pfam" id="PF00239">
    <property type="entry name" value="Resolvase"/>
    <property type="match status" value="1"/>
</dbReference>
<evidence type="ECO:0000256" key="1">
    <source>
        <dbReference type="ARBA" id="ARBA00022908"/>
    </source>
</evidence>
<evidence type="ECO:0000313" key="8">
    <source>
        <dbReference type="Proteomes" id="UP000237655"/>
    </source>
</evidence>
<keyword evidence="1" id="KW-0229">DNA integration</keyword>
<dbReference type="InterPro" id="IPR006119">
    <property type="entry name" value="Resolv_N"/>
</dbReference>
<name>A0A2S0MSC8_9RHOB</name>
<dbReference type="PROSITE" id="PS51736">
    <property type="entry name" value="RECOMBINASES_3"/>
    <property type="match status" value="1"/>
</dbReference>
<reference evidence="8" key="1">
    <citation type="submission" date="2018-03" db="EMBL/GenBank/DDBJ databases">
        <title>Genomic analysis of the strain SH-1 isolated from shrimp intestine.</title>
        <authorList>
            <person name="Kim Y.-S."/>
            <person name="Kim S.-E."/>
            <person name="Kim K.-H."/>
        </authorList>
    </citation>
    <scope>NUCLEOTIDE SEQUENCE [LARGE SCALE GENOMIC DNA]</scope>
    <source>
        <strain evidence="8">SH-1</strain>
    </source>
</reference>
<evidence type="ECO:0000256" key="5">
    <source>
        <dbReference type="PROSITE-ProRule" id="PRU10137"/>
    </source>
</evidence>
<dbReference type="PROSITE" id="PS00397">
    <property type="entry name" value="RECOMBINASES_1"/>
    <property type="match status" value="1"/>
</dbReference>
<gene>
    <name evidence="7" type="ORF">C6Y53_14530</name>
</gene>
<dbReference type="GO" id="GO:0015074">
    <property type="term" value="P:DNA integration"/>
    <property type="evidence" value="ECO:0007669"/>
    <property type="project" value="UniProtKB-KW"/>
</dbReference>
<dbReference type="CDD" id="cd00338">
    <property type="entry name" value="Ser_Recombinase"/>
    <property type="match status" value="1"/>
</dbReference>
<dbReference type="PANTHER" id="PTHR30461:SF23">
    <property type="entry name" value="DNA RECOMBINASE-RELATED"/>
    <property type="match status" value="1"/>
</dbReference>
<keyword evidence="8" id="KW-1185">Reference proteome</keyword>
<proteinExistence type="predicted"/>
<dbReference type="EMBL" id="CP027665">
    <property type="protein sequence ID" value="AVO38790.1"/>
    <property type="molecule type" value="Genomic_DNA"/>
</dbReference>
<dbReference type="InterPro" id="IPR006118">
    <property type="entry name" value="Recombinase_CS"/>
</dbReference>